<reference evidence="1" key="1">
    <citation type="submission" date="2022-01" db="EMBL/GenBank/DDBJ databases">
        <title>Novel bile acid biosynthetic pathways are enriched in the microbiome of centenarians.</title>
        <authorList>
            <person name="Sato Y."/>
            <person name="Atarashi K."/>
            <person name="Plichta R.D."/>
            <person name="Arai Y."/>
            <person name="Sasajima S."/>
            <person name="Kearney M.S."/>
            <person name="Suda W."/>
            <person name="Takeshita K."/>
            <person name="Sasaki T."/>
            <person name="Okamoto S."/>
            <person name="Skelly N.A."/>
            <person name="Okamura Y."/>
            <person name="Vlamakis H."/>
            <person name="Li Y."/>
            <person name="Tanoue T."/>
            <person name="Takei H."/>
            <person name="Nittono H."/>
            <person name="Narushima S."/>
            <person name="Irie J."/>
            <person name="Itoh H."/>
            <person name="Moriya K."/>
            <person name="Sugiura Y."/>
            <person name="Suematsu M."/>
            <person name="Moritoki N."/>
            <person name="Shibata S."/>
            <person name="Littman R.D."/>
            <person name="Fischbach A.M."/>
            <person name="Uwamino Y."/>
            <person name="Inoue T."/>
            <person name="Honda A."/>
            <person name="Hattori M."/>
            <person name="Murai T."/>
            <person name="Xavier J.R."/>
            <person name="Hirose N."/>
            <person name="Honda K."/>
        </authorList>
    </citation>
    <scope>NUCLEOTIDE SEQUENCE</scope>
    <source>
        <strain evidence="1">CE91-St12</strain>
    </source>
</reference>
<comment type="caution">
    <text evidence="1">The sequence shown here is derived from an EMBL/GenBank/DDBJ whole genome shotgun (WGS) entry which is preliminary data.</text>
</comment>
<gene>
    <name evidence="1" type="ORF">CE91St12_10340</name>
</gene>
<dbReference type="Proteomes" id="UP001055048">
    <property type="component" value="Unassembled WGS sequence"/>
</dbReference>
<sequence>MCGIVSDNLLLVATKSWETAMWRYNVNKQTLQICFSINKSHIGMYIEPVCKKEVKESI</sequence>
<evidence type="ECO:0000313" key="2">
    <source>
        <dbReference type="Proteomes" id="UP001055048"/>
    </source>
</evidence>
<evidence type="ECO:0000313" key="1">
    <source>
        <dbReference type="EMBL" id="GKH12824.1"/>
    </source>
</evidence>
<proteinExistence type="predicted"/>
<dbReference type="AlphaFoldDB" id="A0AA37JQL3"/>
<protein>
    <submittedName>
        <fullName evidence="1">Uncharacterized protein</fullName>
    </submittedName>
</protein>
<dbReference type="EMBL" id="BQNL01000001">
    <property type="protein sequence ID" value="GKH12824.1"/>
    <property type="molecule type" value="Genomic_DNA"/>
</dbReference>
<name>A0AA37JQL3_BACUN</name>
<accession>A0AA37JQL3</accession>
<organism evidence="1 2">
    <name type="scientific">Bacteroides uniformis</name>
    <dbReference type="NCBI Taxonomy" id="820"/>
    <lineage>
        <taxon>Bacteria</taxon>
        <taxon>Pseudomonadati</taxon>
        <taxon>Bacteroidota</taxon>
        <taxon>Bacteroidia</taxon>
        <taxon>Bacteroidales</taxon>
        <taxon>Bacteroidaceae</taxon>
        <taxon>Bacteroides</taxon>
    </lineage>
</organism>